<feature type="region of interest" description="Disordered" evidence="1">
    <location>
        <begin position="1"/>
        <end position="37"/>
    </location>
</feature>
<feature type="compositionally biased region" description="Basic and acidic residues" evidence="1">
    <location>
        <begin position="22"/>
        <end position="37"/>
    </location>
</feature>
<dbReference type="EMBL" id="AWWV01015914">
    <property type="protein sequence ID" value="OMO51201.1"/>
    <property type="molecule type" value="Genomic_DNA"/>
</dbReference>
<evidence type="ECO:0000256" key="1">
    <source>
        <dbReference type="SAM" id="MobiDB-lite"/>
    </source>
</evidence>
<evidence type="ECO:0000313" key="3">
    <source>
        <dbReference type="Proteomes" id="UP000188268"/>
    </source>
</evidence>
<organism evidence="2 3">
    <name type="scientific">Corchorus capsularis</name>
    <name type="common">Jute</name>
    <dbReference type="NCBI Taxonomy" id="210143"/>
    <lineage>
        <taxon>Eukaryota</taxon>
        <taxon>Viridiplantae</taxon>
        <taxon>Streptophyta</taxon>
        <taxon>Embryophyta</taxon>
        <taxon>Tracheophyta</taxon>
        <taxon>Spermatophyta</taxon>
        <taxon>Magnoliopsida</taxon>
        <taxon>eudicotyledons</taxon>
        <taxon>Gunneridae</taxon>
        <taxon>Pentapetalae</taxon>
        <taxon>rosids</taxon>
        <taxon>malvids</taxon>
        <taxon>Malvales</taxon>
        <taxon>Malvaceae</taxon>
        <taxon>Grewioideae</taxon>
        <taxon>Apeibeae</taxon>
        <taxon>Corchorus</taxon>
    </lineage>
</organism>
<protein>
    <submittedName>
        <fullName evidence="2">Uncharacterized protein</fullName>
    </submittedName>
</protein>
<dbReference type="AlphaFoldDB" id="A0A1R3FZE2"/>
<dbReference type="Gramene" id="OMO51201">
    <property type="protein sequence ID" value="OMO51201"/>
    <property type="gene ID" value="CCACVL1_29938"/>
</dbReference>
<feature type="non-terminal residue" evidence="2">
    <location>
        <position position="1"/>
    </location>
</feature>
<comment type="caution">
    <text evidence="2">The sequence shown here is derived from an EMBL/GenBank/DDBJ whole genome shotgun (WGS) entry which is preliminary data.</text>
</comment>
<reference evidence="2 3" key="1">
    <citation type="submission" date="2013-09" db="EMBL/GenBank/DDBJ databases">
        <title>Corchorus capsularis genome sequencing.</title>
        <authorList>
            <person name="Alam M."/>
            <person name="Haque M.S."/>
            <person name="Islam M.S."/>
            <person name="Emdad E.M."/>
            <person name="Islam M.M."/>
            <person name="Ahmed B."/>
            <person name="Halim A."/>
            <person name="Hossen Q.M.M."/>
            <person name="Hossain M.Z."/>
            <person name="Ahmed R."/>
            <person name="Khan M.M."/>
            <person name="Islam R."/>
            <person name="Rashid M.M."/>
            <person name="Khan S.A."/>
            <person name="Rahman M.S."/>
            <person name="Alam M."/>
        </authorList>
    </citation>
    <scope>NUCLEOTIDE SEQUENCE [LARGE SCALE GENOMIC DNA]</scope>
    <source>
        <strain evidence="3">cv. CVL-1</strain>
        <tissue evidence="2">Whole seedling</tissue>
    </source>
</reference>
<sequence length="37" mass="4098">LALVTKEKPRNHIGTAMPAQQKGEKSCEFAARRESLT</sequence>
<proteinExistence type="predicted"/>
<evidence type="ECO:0000313" key="2">
    <source>
        <dbReference type="EMBL" id="OMO51201.1"/>
    </source>
</evidence>
<feature type="compositionally biased region" description="Basic and acidic residues" evidence="1">
    <location>
        <begin position="1"/>
        <end position="10"/>
    </location>
</feature>
<accession>A0A1R3FZE2</accession>
<gene>
    <name evidence="2" type="ORF">CCACVL1_29938</name>
</gene>
<dbReference type="Proteomes" id="UP000188268">
    <property type="component" value="Unassembled WGS sequence"/>
</dbReference>
<name>A0A1R3FZE2_COCAP</name>
<keyword evidence="3" id="KW-1185">Reference proteome</keyword>